<evidence type="ECO:0000313" key="3">
    <source>
        <dbReference type="Proteomes" id="UP001500320"/>
    </source>
</evidence>
<name>A0ABP6N260_9ACTN</name>
<evidence type="ECO:0000313" key="2">
    <source>
        <dbReference type="EMBL" id="GAA3134126.1"/>
    </source>
</evidence>
<protein>
    <submittedName>
        <fullName evidence="2">Uncharacterized protein</fullName>
    </submittedName>
</protein>
<reference evidence="3" key="1">
    <citation type="journal article" date="2019" name="Int. J. Syst. Evol. Microbiol.">
        <title>The Global Catalogue of Microorganisms (GCM) 10K type strain sequencing project: providing services to taxonomists for standard genome sequencing and annotation.</title>
        <authorList>
            <consortium name="The Broad Institute Genomics Platform"/>
            <consortium name="The Broad Institute Genome Sequencing Center for Infectious Disease"/>
            <person name="Wu L."/>
            <person name="Ma J."/>
        </authorList>
    </citation>
    <scope>NUCLEOTIDE SEQUENCE [LARGE SCALE GENOMIC DNA]</scope>
    <source>
        <strain evidence="3">JCM 9373</strain>
    </source>
</reference>
<evidence type="ECO:0000256" key="1">
    <source>
        <dbReference type="SAM" id="MobiDB-lite"/>
    </source>
</evidence>
<proteinExistence type="predicted"/>
<feature type="region of interest" description="Disordered" evidence="1">
    <location>
        <begin position="1"/>
        <end position="72"/>
    </location>
</feature>
<gene>
    <name evidence="2" type="ORF">GCM10010466_25980</name>
</gene>
<dbReference type="Proteomes" id="UP001500320">
    <property type="component" value="Unassembled WGS sequence"/>
</dbReference>
<dbReference type="EMBL" id="BAAAUT010000017">
    <property type="protein sequence ID" value="GAA3134126.1"/>
    <property type="molecule type" value="Genomic_DNA"/>
</dbReference>
<sequence length="72" mass="7619">MAERAGLARDPGGLPLVLPDPAGRGAAGARRRWALTGAPAEAQTGRRRARGIPPYGGDGRLNDENDENDEER</sequence>
<comment type="caution">
    <text evidence="2">The sequence shown here is derived from an EMBL/GenBank/DDBJ whole genome shotgun (WGS) entry which is preliminary data.</text>
</comment>
<organism evidence="2 3">
    <name type="scientific">Planomonospora alba</name>
    <dbReference type="NCBI Taxonomy" id="161354"/>
    <lineage>
        <taxon>Bacteria</taxon>
        <taxon>Bacillati</taxon>
        <taxon>Actinomycetota</taxon>
        <taxon>Actinomycetes</taxon>
        <taxon>Streptosporangiales</taxon>
        <taxon>Streptosporangiaceae</taxon>
        <taxon>Planomonospora</taxon>
    </lineage>
</organism>
<accession>A0ABP6N260</accession>
<keyword evidence="3" id="KW-1185">Reference proteome</keyword>
<feature type="compositionally biased region" description="Low complexity" evidence="1">
    <location>
        <begin position="10"/>
        <end position="38"/>
    </location>
</feature>